<dbReference type="HOGENOM" id="CLU_2774154_0_0_11"/>
<reference evidence="2 3" key="1">
    <citation type="submission" date="2009-02" db="EMBL/GenBank/DDBJ databases">
        <title>Annotation of Streptomyces hygroscopicus strain ATCC 53653.</title>
        <authorList>
            <consortium name="The Broad Institute Genome Sequencing Platform"/>
            <consortium name="Broad Institute Microbial Sequencing Center"/>
            <person name="Fischbach M."/>
            <person name="Godfrey P."/>
            <person name="Ward D."/>
            <person name="Young S."/>
            <person name="Zeng Q."/>
            <person name="Koehrsen M."/>
            <person name="Alvarado L."/>
            <person name="Berlin A.M."/>
            <person name="Bochicchio J."/>
            <person name="Borenstein D."/>
            <person name="Chapman S.B."/>
            <person name="Chen Z."/>
            <person name="Engels R."/>
            <person name="Freedman E."/>
            <person name="Gellesch M."/>
            <person name="Goldberg J."/>
            <person name="Griggs A."/>
            <person name="Gujja S."/>
            <person name="Heilman E.R."/>
            <person name="Heiman D.I."/>
            <person name="Hepburn T.A."/>
            <person name="Howarth C."/>
            <person name="Jen D."/>
            <person name="Larson L."/>
            <person name="Lewis B."/>
            <person name="Mehta T."/>
            <person name="Park D."/>
            <person name="Pearson M."/>
            <person name="Richards J."/>
            <person name="Roberts A."/>
            <person name="Saif S."/>
            <person name="Shea T.D."/>
            <person name="Shenoy N."/>
            <person name="Sisk P."/>
            <person name="Stolte C."/>
            <person name="Sykes S.N."/>
            <person name="Thomson T."/>
            <person name="Walk T."/>
            <person name="White J."/>
            <person name="Yandava C."/>
            <person name="Straight P."/>
            <person name="Clardy J."/>
            <person name="Hung D."/>
            <person name="Kolter R."/>
            <person name="Mekalanos J."/>
            <person name="Walker S."/>
            <person name="Walsh C.T."/>
            <person name="Wieland-Brown L.C."/>
            <person name="Haas B."/>
            <person name="Nusbaum C."/>
            <person name="Birren B."/>
        </authorList>
    </citation>
    <scope>NUCLEOTIDE SEQUENCE [LARGE SCALE GENOMIC DNA]</scope>
    <source>
        <strain evidence="2 3">ATCC 53653</strain>
    </source>
</reference>
<sequence>MEAALTALAADDDAAHAKVTARLEALSRRARDARSGVVADGGPDGAPAPAADASDDELFEALNKELGLS</sequence>
<gene>
    <name evidence="2" type="ORF">SSOG_07854</name>
</gene>
<evidence type="ECO:0000313" key="3">
    <source>
        <dbReference type="Proteomes" id="UP000003963"/>
    </source>
</evidence>
<organism evidence="2 3">
    <name type="scientific">Streptomyces himastatinicus ATCC 53653</name>
    <dbReference type="NCBI Taxonomy" id="457427"/>
    <lineage>
        <taxon>Bacteria</taxon>
        <taxon>Bacillati</taxon>
        <taxon>Actinomycetota</taxon>
        <taxon>Actinomycetes</taxon>
        <taxon>Kitasatosporales</taxon>
        <taxon>Streptomycetaceae</taxon>
        <taxon>Streptomyces</taxon>
        <taxon>Streptomyces violaceusniger group</taxon>
    </lineage>
</organism>
<evidence type="ECO:0000313" key="2">
    <source>
        <dbReference type="EMBL" id="EFL28140.1"/>
    </source>
</evidence>
<dbReference type="RefSeq" id="WP_009719938.1">
    <property type="nucleotide sequence ID" value="NZ_GG657754.1"/>
</dbReference>
<dbReference type="EMBL" id="GG657754">
    <property type="protein sequence ID" value="EFL28140.1"/>
    <property type="molecule type" value="Genomic_DNA"/>
</dbReference>
<dbReference type="STRING" id="457427.SSOG_07854"/>
<proteinExistence type="predicted"/>
<accession>D9WQK7</accession>
<dbReference type="Proteomes" id="UP000003963">
    <property type="component" value="Unassembled WGS sequence"/>
</dbReference>
<keyword evidence="3" id="KW-1185">Reference proteome</keyword>
<protein>
    <submittedName>
        <fullName evidence="2">Uncharacterized protein</fullName>
    </submittedName>
</protein>
<dbReference type="AlphaFoldDB" id="D9WQK7"/>
<name>D9WQK7_9ACTN</name>
<evidence type="ECO:0000256" key="1">
    <source>
        <dbReference type="SAM" id="MobiDB-lite"/>
    </source>
</evidence>
<feature type="region of interest" description="Disordered" evidence="1">
    <location>
        <begin position="27"/>
        <end position="56"/>
    </location>
</feature>